<evidence type="ECO:0000313" key="3">
    <source>
        <dbReference type="Proteomes" id="UP000824469"/>
    </source>
</evidence>
<feature type="region of interest" description="Disordered" evidence="1">
    <location>
        <begin position="1"/>
        <end position="75"/>
    </location>
</feature>
<feature type="non-terminal residue" evidence="2">
    <location>
        <position position="75"/>
    </location>
</feature>
<feature type="compositionally biased region" description="Polar residues" evidence="1">
    <location>
        <begin position="63"/>
        <end position="75"/>
    </location>
</feature>
<keyword evidence="3" id="KW-1185">Reference proteome</keyword>
<protein>
    <submittedName>
        <fullName evidence="2">Uncharacterized protein</fullName>
    </submittedName>
</protein>
<sequence length="75" mass="8003">FTASPLGDAPTRPKHLPKGKGKDIEGEANTTQKEVPKSPPSTTKEQVVDLVSLRREEAASAPMDTSTQDVVTTKT</sequence>
<proteinExistence type="predicted"/>
<dbReference type="AlphaFoldDB" id="A0AA38BR57"/>
<organism evidence="2 3">
    <name type="scientific">Taxus chinensis</name>
    <name type="common">Chinese yew</name>
    <name type="synonym">Taxus wallichiana var. chinensis</name>
    <dbReference type="NCBI Taxonomy" id="29808"/>
    <lineage>
        <taxon>Eukaryota</taxon>
        <taxon>Viridiplantae</taxon>
        <taxon>Streptophyta</taxon>
        <taxon>Embryophyta</taxon>
        <taxon>Tracheophyta</taxon>
        <taxon>Spermatophyta</taxon>
        <taxon>Pinopsida</taxon>
        <taxon>Pinidae</taxon>
        <taxon>Conifers II</taxon>
        <taxon>Cupressales</taxon>
        <taxon>Taxaceae</taxon>
        <taxon>Taxus</taxon>
    </lineage>
</organism>
<evidence type="ECO:0000256" key="1">
    <source>
        <dbReference type="SAM" id="MobiDB-lite"/>
    </source>
</evidence>
<dbReference type="Proteomes" id="UP000824469">
    <property type="component" value="Unassembled WGS sequence"/>
</dbReference>
<accession>A0AA38BR57</accession>
<gene>
    <name evidence="2" type="ORF">KI387_033107</name>
</gene>
<comment type="caution">
    <text evidence="2">The sequence shown here is derived from an EMBL/GenBank/DDBJ whole genome shotgun (WGS) entry which is preliminary data.</text>
</comment>
<name>A0AA38BR57_TAXCH</name>
<dbReference type="EMBL" id="JAHRHJ020003813">
    <property type="protein sequence ID" value="KAH9288990.1"/>
    <property type="molecule type" value="Genomic_DNA"/>
</dbReference>
<reference evidence="2 3" key="1">
    <citation type="journal article" date="2021" name="Nat. Plants">
        <title>The Taxus genome provides insights into paclitaxel biosynthesis.</title>
        <authorList>
            <person name="Xiong X."/>
            <person name="Gou J."/>
            <person name="Liao Q."/>
            <person name="Li Y."/>
            <person name="Zhou Q."/>
            <person name="Bi G."/>
            <person name="Li C."/>
            <person name="Du R."/>
            <person name="Wang X."/>
            <person name="Sun T."/>
            <person name="Guo L."/>
            <person name="Liang H."/>
            <person name="Lu P."/>
            <person name="Wu Y."/>
            <person name="Zhang Z."/>
            <person name="Ro D.K."/>
            <person name="Shang Y."/>
            <person name="Huang S."/>
            <person name="Yan J."/>
        </authorList>
    </citation>
    <scope>NUCLEOTIDE SEQUENCE [LARGE SCALE GENOMIC DNA]</scope>
    <source>
        <strain evidence="2">Ta-2019</strain>
    </source>
</reference>
<evidence type="ECO:0000313" key="2">
    <source>
        <dbReference type="EMBL" id="KAH9288990.1"/>
    </source>
</evidence>
<feature type="non-terminal residue" evidence="2">
    <location>
        <position position="1"/>
    </location>
</feature>